<feature type="domain" description="Fe/B12 periplasmic-binding" evidence="3">
    <location>
        <begin position="49"/>
        <end position="297"/>
    </location>
</feature>
<dbReference type="Pfam" id="PF01497">
    <property type="entry name" value="Peripla_BP_2"/>
    <property type="match status" value="1"/>
</dbReference>
<dbReference type="InterPro" id="IPR054828">
    <property type="entry name" value="Vit_B12_bind_prot"/>
</dbReference>
<feature type="signal peptide" evidence="2">
    <location>
        <begin position="1"/>
        <end position="29"/>
    </location>
</feature>
<proteinExistence type="predicted"/>
<dbReference type="Proteomes" id="UP000612361">
    <property type="component" value="Unassembled WGS sequence"/>
</dbReference>
<dbReference type="PANTHER" id="PTHR30535:SF34">
    <property type="entry name" value="MOLYBDATE-BINDING PROTEIN MOLA"/>
    <property type="match status" value="1"/>
</dbReference>
<gene>
    <name evidence="4" type="ORF">H8K47_03435</name>
</gene>
<sequence length="298" mass="32478">MQLRPFCLRSLVGLSLALGFSLTAASALAAVSVKDDAQRTVTLDKPAQRIISLAPHATELLFQAGAGKSMVAVSDYSDYPDAARQLPSVGNVFALDLERIVAYKPDLIVIWGTGNAKNLANQLRNSKLNVFESEPRDYDMVATSIERLAHLAGTDAQGKAAAAQFRERLTQLRKTYQSDTKPVSVFYQVWQKPLMTLNDTHMVSAAIRLCGGRNVFAELKEISPSISLEAVLAANPDAIISAGDSPDKLREQWKPYAILNAVKKNHIYTVKGDWLNRAGPRILEGTEALCKAIASARQ</sequence>
<evidence type="ECO:0000259" key="3">
    <source>
        <dbReference type="PROSITE" id="PS50983"/>
    </source>
</evidence>
<dbReference type="PROSITE" id="PS50983">
    <property type="entry name" value="FE_B12_PBP"/>
    <property type="match status" value="1"/>
</dbReference>
<dbReference type="EMBL" id="JACOGG010000003">
    <property type="protein sequence ID" value="MBC3934406.1"/>
    <property type="molecule type" value="Genomic_DNA"/>
</dbReference>
<feature type="chain" id="PRO_5037805139" evidence="2">
    <location>
        <begin position="30"/>
        <end position="298"/>
    </location>
</feature>
<reference evidence="4" key="1">
    <citation type="submission" date="2020-08" db="EMBL/GenBank/DDBJ databases">
        <title>Novel species isolated from subtropical streams in China.</title>
        <authorList>
            <person name="Lu H."/>
        </authorList>
    </citation>
    <scope>NUCLEOTIDE SEQUENCE</scope>
    <source>
        <strain evidence="4">CY7W</strain>
    </source>
</reference>
<dbReference type="InterPro" id="IPR050902">
    <property type="entry name" value="ABC_Transporter_SBP"/>
</dbReference>
<evidence type="ECO:0000313" key="4">
    <source>
        <dbReference type="EMBL" id="MBC3934406.1"/>
    </source>
</evidence>
<dbReference type="Gene3D" id="3.40.50.1980">
    <property type="entry name" value="Nitrogenase molybdenum iron protein domain"/>
    <property type="match status" value="2"/>
</dbReference>
<organism evidence="4 5">
    <name type="scientific">Undibacterium rugosum</name>
    <dbReference type="NCBI Taxonomy" id="2762291"/>
    <lineage>
        <taxon>Bacteria</taxon>
        <taxon>Pseudomonadati</taxon>
        <taxon>Pseudomonadota</taxon>
        <taxon>Betaproteobacteria</taxon>
        <taxon>Burkholderiales</taxon>
        <taxon>Oxalobacteraceae</taxon>
        <taxon>Undibacterium</taxon>
    </lineage>
</organism>
<dbReference type="RefSeq" id="WP_186880041.1">
    <property type="nucleotide sequence ID" value="NZ_JACOGG010000003.1"/>
</dbReference>
<dbReference type="PANTHER" id="PTHR30535">
    <property type="entry name" value="VITAMIN B12-BINDING PROTEIN"/>
    <property type="match status" value="1"/>
</dbReference>
<name>A0A923I2U8_9BURK</name>
<dbReference type="CDD" id="cd01144">
    <property type="entry name" value="BtuF"/>
    <property type="match status" value="1"/>
</dbReference>
<dbReference type="NCBIfam" id="NF038402">
    <property type="entry name" value="TroA_like"/>
    <property type="match status" value="1"/>
</dbReference>
<dbReference type="AlphaFoldDB" id="A0A923I2U8"/>
<keyword evidence="5" id="KW-1185">Reference proteome</keyword>
<evidence type="ECO:0000256" key="2">
    <source>
        <dbReference type="SAM" id="SignalP"/>
    </source>
</evidence>
<protein>
    <submittedName>
        <fullName evidence="4">Cobalamin-binding protein</fullName>
    </submittedName>
</protein>
<keyword evidence="1 2" id="KW-0732">Signal</keyword>
<evidence type="ECO:0000256" key="1">
    <source>
        <dbReference type="ARBA" id="ARBA00022729"/>
    </source>
</evidence>
<comment type="caution">
    <text evidence="4">The sequence shown here is derived from an EMBL/GenBank/DDBJ whole genome shotgun (WGS) entry which is preliminary data.</text>
</comment>
<dbReference type="SUPFAM" id="SSF53807">
    <property type="entry name" value="Helical backbone' metal receptor"/>
    <property type="match status" value="1"/>
</dbReference>
<dbReference type="GO" id="GO:0071281">
    <property type="term" value="P:cellular response to iron ion"/>
    <property type="evidence" value="ECO:0007669"/>
    <property type="project" value="TreeGrafter"/>
</dbReference>
<dbReference type="InterPro" id="IPR002491">
    <property type="entry name" value="ABC_transptr_periplasmic_BD"/>
</dbReference>
<accession>A0A923I2U8</accession>
<evidence type="ECO:0000313" key="5">
    <source>
        <dbReference type="Proteomes" id="UP000612361"/>
    </source>
</evidence>